<dbReference type="EMBL" id="BMLB01000010">
    <property type="protein sequence ID" value="GGK83682.1"/>
    <property type="molecule type" value="Genomic_DNA"/>
</dbReference>
<comment type="caution">
    <text evidence="1">The sequence shown here is derived from an EMBL/GenBank/DDBJ whole genome shotgun (WGS) entry which is preliminary data.</text>
</comment>
<name>A0ABQ2FFS8_9MICO</name>
<dbReference type="Proteomes" id="UP000662111">
    <property type="component" value="Unassembled WGS sequence"/>
</dbReference>
<evidence type="ECO:0000313" key="1">
    <source>
        <dbReference type="EMBL" id="GGK83682.1"/>
    </source>
</evidence>
<sequence length="154" mass="16966">MLQISEDGSAVALRWSNGGRHAQIELTSPKLRYHDPSPARLAINDMVEYTVALSGNGLSAEVLVLSLDKAGHGLPAFVEELAEDFRGWDGTRMWENADHDFGVEAEWTTRGHVDLRWWITPSIYDKWTASVVVQVEAGAEMSGLAHALASFFAI</sequence>
<evidence type="ECO:0008006" key="3">
    <source>
        <dbReference type="Google" id="ProtNLM"/>
    </source>
</evidence>
<protein>
    <recommendedName>
        <fullName evidence="3">DUF317 domain-containing protein</fullName>
    </recommendedName>
</protein>
<accession>A0ABQ2FFS8</accession>
<keyword evidence="2" id="KW-1185">Reference proteome</keyword>
<evidence type="ECO:0000313" key="2">
    <source>
        <dbReference type="Proteomes" id="UP000662111"/>
    </source>
</evidence>
<proteinExistence type="predicted"/>
<organism evidence="1 2">
    <name type="scientific">Ornithinimicrobium pekingense</name>
    <dbReference type="NCBI Taxonomy" id="384677"/>
    <lineage>
        <taxon>Bacteria</taxon>
        <taxon>Bacillati</taxon>
        <taxon>Actinomycetota</taxon>
        <taxon>Actinomycetes</taxon>
        <taxon>Micrococcales</taxon>
        <taxon>Ornithinimicrobiaceae</taxon>
        <taxon>Ornithinimicrobium</taxon>
    </lineage>
</organism>
<dbReference type="RefSeq" id="WP_022920189.1">
    <property type="nucleotide sequence ID" value="NZ_BMLB01000010.1"/>
</dbReference>
<gene>
    <name evidence="1" type="ORF">GCM10011509_35180</name>
</gene>
<dbReference type="InterPro" id="IPR046196">
    <property type="entry name" value="DUF6228"/>
</dbReference>
<dbReference type="Pfam" id="PF19739">
    <property type="entry name" value="DUF6228"/>
    <property type="match status" value="1"/>
</dbReference>
<reference evidence="2" key="1">
    <citation type="journal article" date="2019" name="Int. J. Syst. Evol. Microbiol.">
        <title>The Global Catalogue of Microorganisms (GCM) 10K type strain sequencing project: providing services to taxonomists for standard genome sequencing and annotation.</title>
        <authorList>
            <consortium name="The Broad Institute Genomics Platform"/>
            <consortium name="The Broad Institute Genome Sequencing Center for Infectious Disease"/>
            <person name="Wu L."/>
            <person name="Ma J."/>
        </authorList>
    </citation>
    <scope>NUCLEOTIDE SEQUENCE [LARGE SCALE GENOMIC DNA]</scope>
    <source>
        <strain evidence="2">CGMCC 1.5362</strain>
    </source>
</reference>